<evidence type="ECO:0000313" key="1">
    <source>
        <dbReference type="EMBL" id="QDV44370.1"/>
    </source>
</evidence>
<protein>
    <submittedName>
        <fullName evidence="1">Uncharacterized protein</fullName>
    </submittedName>
</protein>
<proteinExistence type="predicted"/>
<name>A0A518HU37_9BACT</name>
<evidence type="ECO:0000313" key="2">
    <source>
        <dbReference type="Proteomes" id="UP000319004"/>
    </source>
</evidence>
<keyword evidence="2" id="KW-1185">Reference proteome</keyword>
<dbReference type="RefSeq" id="WP_145388723.1">
    <property type="nucleotide sequence ID" value="NZ_CP037423.1"/>
</dbReference>
<dbReference type="KEGG" id="snep:Enr13x_42350"/>
<dbReference type="AlphaFoldDB" id="A0A518HU37"/>
<gene>
    <name evidence="1" type="ORF">Enr13x_42350</name>
</gene>
<dbReference type="OrthoDB" id="274082at2"/>
<dbReference type="EMBL" id="CP037423">
    <property type="protein sequence ID" value="QDV44370.1"/>
    <property type="molecule type" value="Genomic_DNA"/>
</dbReference>
<organism evidence="1 2">
    <name type="scientific">Stieleria neptunia</name>
    <dbReference type="NCBI Taxonomy" id="2527979"/>
    <lineage>
        <taxon>Bacteria</taxon>
        <taxon>Pseudomonadati</taxon>
        <taxon>Planctomycetota</taxon>
        <taxon>Planctomycetia</taxon>
        <taxon>Pirellulales</taxon>
        <taxon>Pirellulaceae</taxon>
        <taxon>Stieleria</taxon>
    </lineage>
</organism>
<dbReference type="Proteomes" id="UP000319004">
    <property type="component" value="Chromosome"/>
</dbReference>
<sequence>MATITDPVAAQFGKLTRGGYSGREQKMYYDKTLLSGGYTDDSLSDEAAAWVEIPHRNLQYTDGPGLGSVEIGDYNFNTPGFSGFSGSFEYVRKRSADAVYAALKSAQRNGTLMRILILSDELSVANARGVVAPVLFGETPNGGNGADPVLTTFNFGMAEAIDELGNLETDQDVVVATGGTDPVSA</sequence>
<accession>A0A518HU37</accession>
<reference evidence="1 2" key="1">
    <citation type="submission" date="2019-03" db="EMBL/GenBank/DDBJ databases">
        <title>Deep-cultivation of Planctomycetes and their phenomic and genomic characterization uncovers novel biology.</title>
        <authorList>
            <person name="Wiegand S."/>
            <person name="Jogler M."/>
            <person name="Boedeker C."/>
            <person name="Pinto D."/>
            <person name="Vollmers J."/>
            <person name="Rivas-Marin E."/>
            <person name="Kohn T."/>
            <person name="Peeters S.H."/>
            <person name="Heuer A."/>
            <person name="Rast P."/>
            <person name="Oberbeckmann S."/>
            <person name="Bunk B."/>
            <person name="Jeske O."/>
            <person name="Meyerdierks A."/>
            <person name="Storesund J.E."/>
            <person name="Kallscheuer N."/>
            <person name="Luecker S."/>
            <person name="Lage O.M."/>
            <person name="Pohl T."/>
            <person name="Merkel B.J."/>
            <person name="Hornburger P."/>
            <person name="Mueller R.-W."/>
            <person name="Bruemmer F."/>
            <person name="Labrenz M."/>
            <person name="Spormann A.M."/>
            <person name="Op den Camp H."/>
            <person name="Overmann J."/>
            <person name="Amann R."/>
            <person name="Jetten M.S.M."/>
            <person name="Mascher T."/>
            <person name="Medema M.H."/>
            <person name="Devos D.P."/>
            <person name="Kaster A.-K."/>
            <person name="Ovreas L."/>
            <person name="Rohde M."/>
            <person name="Galperin M.Y."/>
            <person name="Jogler C."/>
        </authorList>
    </citation>
    <scope>NUCLEOTIDE SEQUENCE [LARGE SCALE GENOMIC DNA]</scope>
    <source>
        <strain evidence="1 2">Enr13</strain>
    </source>
</reference>